<dbReference type="SMART" id="SM00327">
    <property type="entry name" value="VWA"/>
    <property type="match status" value="1"/>
</dbReference>
<dbReference type="PROSITE" id="PS50234">
    <property type="entry name" value="VWFA"/>
    <property type="match status" value="1"/>
</dbReference>
<organism evidence="3 4">
    <name type="scientific">Pseudooceanicola batsensis (strain ATCC BAA-863 / DSM 15984 / KCTC 12145 / HTCC2597)</name>
    <name type="common">Oceanicola batsensis</name>
    <dbReference type="NCBI Taxonomy" id="252305"/>
    <lineage>
        <taxon>Bacteria</taxon>
        <taxon>Pseudomonadati</taxon>
        <taxon>Pseudomonadota</taxon>
        <taxon>Alphaproteobacteria</taxon>
        <taxon>Rhodobacterales</taxon>
        <taxon>Paracoccaceae</taxon>
        <taxon>Pseudooceanicola</taxon>
    </lineage>
</organism>
<dbReference type="HOGENOM" id="CLU_1141752_0_0_5"/>
<dbReference type="InterPro" id="IPR036465">
    <property type="entry name" value="vWFA_dom_sf"/>
</dbReference>
<dbReference type="eggNOG" id="COG2304">
    <property type="taxonomic scope" value="Bacteria"/>
</dbReference>
<name>A3TU53_PSEBH</name>
<evidence type="ECO:0000256" key="1">
    <source>
        <dbReference type="SAM" id="SignalP"/>
    </source>
</evidence>
<gene>
    <name evidence="3" type="ORF">OB2597_07840</name>
</gene>
<dbReference type="RefSeq" id="WP_009805796.1">
    <property type="nucleotide sequence ID" value="NZ_CH724131.1"/>
</dbReference>
<feature type="signal peptide" evidence="1">
    <location>
        <begin position="1"/>
        <end position="25"/>
    </location>
</feature>
<dbReference type="STRING" id="252305.OB2597_07840"/>
<feature type="chain" id="PRO_5002658742" description="VWFA domain-containing protein" evidence="1">
    <location>
        <begin position="26"/>
        <end position="244"/>
    </location>
</feature>
<accession>A3TU53</accession>
<dbReference type="Proteomes" id="UP000004318">
    <property type="component" value="Unassembled WGS sequence"/>
</dbReference>
<proteinExistence type="predicted"/>
<dbReference type="EMBL" id="AAMO01000001">
    <property type="protein sequence ID" value="EAQ05180.1"/>
    <property type="molecule type" value="Genomic_DNA"/>
</dbReference>
<sequence>MVRPRLLSAALVAALATTPAPRLNAGSGCATDAMLVFDGSGSMVEFGYDPRQVTRIREAREAIRHAMPLVAPVRRIGLLIYGPNDGDSCSGIDLRFPPRPDAADPVIRAVDALSPGGLTPLARSVGVAARVLDHREKAGIIVVVTDGNETCGGRPCATGAALAAEARDLTIHVIGFRALVDYWTWDNPEQEAHVGEDTVARCLAEKTGGMYVRTETVGELVEALQATLGCPLYGRLHMRPALPG</sequence>
<dbReference type="SUPFAM" id="SSF53300">
    <property type="entry name" value="vWA-like"/>
    <property type="match status" value="1"/>
</dbReference>
<dbReference type="Pfam" id="PF13519">
    <property type="entry name" value="VWA_2"/>
    <property type="match status" value="1"/>
</dbReference>
<evidence type="ECO:0000259" key="2">
    <source>
        <dbReference type="PROSITE" id="PS50234"/>
    </source>
</evidence>
<protein>
    <recommendedName>
        <fullName evidence="2">VWFA domain-containing protein</fullName>
    </recommendedName>
</protein>
<keyword evidence="4" id="KW-1185">Reference proteome</keyword>
<feature type="domain" description="VWFA" evidence="2">
    <location>
        <begin position="32"/>
        <end position="236"/>
    </location>
</feature>
<evidence type="ECO:0000313" key="4">
    <source>
        <dbReference type="Proteomes" id="UP000004318"/>
    </source>
</evidence>
<comment type="caution">
    <text evidence="3">The sequence shown here is derived from an EMBL/GenBank/DDBJ whole genome shotgun (WGS) entry which is preliminary data.</text>
</comment>
<evidence type="ECO:0000313" key="3">
    <source>
        <dbReference type="EMBL" id="EAQ05180.1"/>
    </source>
</evidence>
<dbReference type="Gene3D" id="3.40.50.410">
    <property type="entry name" value="von Willebrand factor, type A domain"/>
    <property type="match status" value="1"/>
</dbReference>
<keyword evidence="1" id="KW-0732">Signal</keyword>
<dbReference type="AlphaFoldDB" id="A3TU53"/>
<reference evidence="3 4" key="1">
    <citation type="journal article" date="2010" name="J. Bacteriol.">
        <title>Genome sequences of Oceanicola granulosus HTCC2516(T) and Oceanicola batsensis HTCC2597(TDelta).</title>
        <authorList>
            <person name="Thrash J.C."/>
            <person name="Cho J.C."/>
            <person name="Vergin K.L."/>
            <person name="Giovannoni S.J."/>
        </authorList>
    </citation>
    <scope>NUCLEOTIDE SEQUENCE [LARGE SCALE GENOMIC DNA]</scope>
    <source>
        <strain evidence="4">ATCC BAA-863 / DSM 15984 / KCTC 12145 / HTCC2597</strain>
    </source>
</reference>
<dbReference type="InterPro" id="IPR002035">
    <property type="entry name" value="VWF_A"/>
</dbReference>